<keyword evidence="7" id="KW-1185">Reference proteome</keyword>
<evidence type="ECO:0000256" key="1">
    <source>
        <dbReference type="ARBA" id="ARBA00022679"/>
    </source>
</evidence>
<dbReference type="PANTHER" id="PTHR30621">
    <property type="entry name" value="GLUTAMINE SYNTHETASE ADENYLYLTRANSFERASE"/>
    <property type="match status" value="1"/>
</dbReference>
<dbReference type="GO" id="GO:0047388">
    <property type="term" value="F:[glutamine synthetase]-adenylyl-L-tyrosine phosphorylase activity"/>
    <property type="evidence" value="ECO:0007669"/>
    <property type="project" value="UniProtKB-EC"/>
</dbReference>
<accession>A0ABS6RVL4</accession>
<dbReference type="PANTHER" id="PTHR30621:SF0">
    <property type="entry name" value="BIFUNCTIONAL GLUTAMINE SYNTHETASE ADENYLYLTRANSFERASE_ADENYLYL-REMOVING ENZYME"/>
    <property type="match status" value="1"/>
</dbReference>
<evidence type="ECO:0000256" key="3">
    <source>
        <dbReference type="ARBA" id="ARBA00022840"/>
    </source>
</evidence>
<evidence type="ECO:0000313" key="7">
    <source>
        <dbReference type="Proteomes" id="UP001196980"/>
    </source>
</evidence>
<dbReference type="EC" id="2.7.7.89" evidence="6"/>
<protein>
    <submittedName>
        <fullName evidence="6">Bifunctional [glutamate--ammonia ligase]-adenylyl-L-tyrosine phosphorylase/[glutamate--ammonia-ligase] adenylyltransferase</fullName>
        <ecNumber evidence="6">2.7.7.42</ecNumber>
        <ecNumber evidence="6">2.7.7.89</ecNumber>
    </submittedName>
</protein>
<name>A0ABS6RVL4_9BACT</name>
<evidence type="ECO:0000313" key="6">
    <source>
        <dbReference type="EMBL" id="MBV6340059.1"/>
    </source>
</evidence>
<feature type="domain" description="Glutamate-ammonia ligase adenylyltransferase repeated" evidence="4">
    <location>
        <begin position="552"/>
        <end position="768"/>
    </location>
</feature>
<sequence length="918" mass="104009">MNSFKTVSSDTPEPQRAYRNLLAFSEGAPETIESMSDQQLHTTALLFACSQFLANYAVKCPTTYLECLVDMDTPIDAQLLRDYVASTLAESPPADMFEFIRRLKYRYMLHITLRNLTGRTDVTTGMMELSALADVIIETANRHTWQQITLKYGAPSDDRISVIALGKLGALELNYSSDVDLIFCYGSSEGQTTGVVSQHGMTMNRLSNHEYYCKGVELFAKLLNQSTPDGFAYRVDLRLRPQGAKGELALSLSGYEQYYESWGREWERVALIRARHVAGDRRLGAEFIDMIRPFVYRKYIDMRAIDEIKKLKRKIDQTFNDNDIKKGFGGIREVEFFAQALQLVYGGQQPLLRQLGLILTLHRLSQKNLIGYDDFSVLSENYLYLRKLEHYLQMLNDTQTQTLPSAPNDMHALARKMAATSTNDFLAVLKQKRTQVRTIYDSLFQPRPNNNTGNQTDSSYTEDTLREILRQRQVAQPERIVHLFGKIRDNTGSFQTLRGRRLQDVVIPVFLQEAVNSKNPAMALSNLHNFTDTLKTDMSYLELFDNQRALIKAIVEVFATSAYLSTILMSSRKYMEVFAEGTPIRKTLGMITAEVGNMLRGQTVIGETLATCKKMEELRLGIMYLNRRITIRHLTKGLSKLAVAILTSALHGISSASALHIIAFGKLGGREITINSDLDIVFVCRGDVDEVLNSQAERLLRILTSYTREGRTYNIDTRLRADGSKGTLIKGLDALEDYYLNRAYPWEIQALLRARPITGDAVFRVRFMAIRANVIAKRCREITPEVIVAMRDRIRKEHLSATSAAIDIKLSVGGIEDIEFLTQYLQLRHALIYPLVLVQNTVAAIGRLVRCSVLDEKAGRLLIDNYLFYRNVETIMRLTGEPIETLSAVEGFSNGRALMERLKTLMGETETVVQALMR</sequence>
<evidence type="ECO:0000259" key="4">
    <source>
        <dbReference type="Pfam" id="PF03710"/>
    </source>
</evidence>
<dbReference type="InterPro" id="IPR005190">
    <property type="entry name" value="GlnE_rpt_dom"/>
</dbReference>
<dbReference type="NCBIfam" id="NF008292">
    <property type="entry name" value="PRK11072.1"/>
    <property type="match status" value="1"/>
</dbReference>
<dbReference type="EMBL" id="JABXWD010000004">
    <property type="protein sequence ID" value="MBV6340059.1"/>
    <property type="molecule type" value="Genomic_DNA"/>
</dbReference>
<dbReference type="CDD" id="cd05401">
    <property type="entry name" value="NT_GlnE_GlnD_like"/>
    <property type="match status" value="1"/>
</dbReference>
<feature type="domain" description="PII-uridylyltransferase/Glutamine-synthetase adenylyltransferase" evidence="5">
    <location>
        <begin position="310"/>
        <end position="444"/>
    </location>
</feature>
<evidence type="ECO:0000256" key="2">
    <source>
        <dbReference type="ARBA" id="ARBA00022741"/>
    </source>
</evidence>
<evidence type="ECO:0000259" key="5">
    <source>
        <dbReference type="Pfam" id="PF08335"/>
    </source>
</evidence>
<dbReference type="GO" id="GO:0016874">
    <property type="term" value="F:ligase activity"/>
    <property type="evidence" value="ECO:0007669"/>
    <property type="project" value="UniProtKB-KW"/>
</dbReference>
<dbReference type="InterPro" id="IPR023057">
    <property type="entry name" value="GlnE"/>
</dbReference>
<dbReference type="Proteomes" id="UP001196980">
    <property type="component" value="Unassembled WGS sequence"/>
</dbReference>
<comment type="caution">
    <text evidence="6">The sequence shown here is derived from an EMBL/GenBank/DDBJ whole genome shotgun (WGS) entry which is preliminary data.</text>
</comment>
<feature type="domain" description="PII-uridylyltransferase/Glutamine-synthetase adenylyltransferase" evidence="5">
    <location>
        <begin position="791"/>
        <end position="879"/>
    </location>
</feature>
<dbReference type="RefSeq" id="WP_218250678.1">
    <property type="nucleotide sequence ID" value="NZ_JABXWD010000004.1"/>
</dbReference>
<keyword evidence="3" id="KW-0067">ATP-binding</keyword>
<dbReference type="Pfam" id="PF03710">
    <property type="entry name" value="GlnE"/>
    <property type="match status" value="2"/>
</dbReference>
<dbReference type="Pfam" id="PF08335">
    <property type="entry name" value="GlnD_UR_UTase"/>
    <property type="match status" value="2"/>
</dbReference>
<keyword evidence="1 6" id="KW-0808">Transferase</keyword>
<reference evidence="6 7" key="1">
    <citation type="journal article" date="2020" name="J Geophys Res Biogeosci">
        <title>Magnetotaxis as an Adaptation to Enable Bacterial Shuttling of Microbial Sulfur and Sulfur Cycling Across Aquatic Oxic#Anoxic Interfaces.</title>
        <authorList>
            <person name="Li J."/>
            <person name="Liu P."/>
            <person name="Wang J."/>
            <person name="Roberts A.P."/>
            <person name="Pan Y."/>
        </authorList>
    </citation>
    <scope>NUCLEOTIDE SEQUENCE [LARGE SCALE GENOMIC DNA]</scope>
    <source>
        <strain evidence="6 7">MYR-1_YQ</strain>
    </source>
</reference>
<dbReference type="GO" id="GO:0008882">
    <property type="term" value="F:[glutamate-ammonia-ligase] adenylyltransferase activity"/>
    <property type="evidence" value="ECO:0007669"/>
    <property type="project" value="UniProtKB-EC"/>
</dbReference>
<feature type="domain" description="Glutamate-ammonia ligase adenylyltransferase repeated" evidence="4">
    <location>
        <begin position="46"/>
        <end position="287"/>
    </location>
</feature>
<organism evidence="6 7">
    <name type="scientific">Candidatus Magnetobacterium casense</name>
    <dbReference type="NCBI Taxonomy" id="1455061"/>
    <lineage>
        <taxon>Bacteria</taxon>
        <taxon>Pseudomonadati</taxon>
        <taxon>Nitrospirota</taxon>
        <taxon>Thermodesulfovibrionia</taxon>
        <taxon>Thermodesulfovibrionales</taxon>
        <taxon>Candidatus Magnetobacteriaceae</taxon>
        <taxon>Candidatus Magnetobacterium</taxon>
    </lineage>
</organism>
<keyword evidence="6" id="KW-0548">Nucleotidyltransferase</keyword>
<gene>
    <name evidence="6" type="primary">glnE</name>
    <name evidence="6" type="ORF">HWQ67_00525</name>
</gene>
<dbReference type="InterPro" id="IPR013546">
    <property type="entry name" value="PII_UdlTrfase/GS_AdlTrfase"/>
</dbReference>
<keyword evidence="2" id="KW-0547">Nucleotide-binding</keyword>
<dbReference type="EC" id="2.7.7.42" evidence="6"/>
<proteinExistence type="predicted"/>
<keyword evidence="6" id="KW-0436">Ligase</keyword>